<gene>
    <name evidence="1" type="ORF">GCM10023198_36890</name>
</gene>
<proteinExistence type="predicted"/>
<name>A0ABP8XNS5_9MICO</name>
<sequence>MTVGLPDAAKGELSLPRVDGDTVTHEDVAALDGADLSYEVLPGRVKESIILAEAPDEDAGPVEYVFTLSDLDGLTPRLEKDGSIGFYGELEPEPAVSIPAGVMWDSREAETTEGGKLSAPDDQGAAVSRDVAYELERSGNGAWTLTVTPDLDWLTDEARVWPVTVDPTIIISPTGNFSKDTMILSEAPTTEYYTSSRLSVGRTGGGLARAMLEFPQLDDVVPAGSTVTDADLGLYFDQAHTDWATEVPPYAQAHGAFGTEMAEFGARSLVSVTTSRETAEYFAGEGGEVFVGQVARSELIEQTLEGAAEAESLIRNAFGAVAV</sequence>
<dbReference type="EMBL" id="BAABHM010000016">
    <property type="protein sequence ID" value="GAA4710738.1"/>
    <property type="molecule type" value="Genomic_DNA"/>
</dbReference>
<keyword evidence="2" id="KW-1185">Reference proteome</keyword>
<protein>
    <submittedName>
        <fullName evidence="1">Uncharacterized protein</fullName>
    </submittedName>
</protein>
<dbReference type="Proteomes" id="UP001500843">
    <property type="component" value="Unassembled WGS sequence"/>
</dbReference>
<comment type="caution">
    <text evidence="1">The sequence shown here is derived from an EMBL/GenBank/DDBJ whole genome shotgun (WGS) entry which is preliminary data.</text>
</comment>
<evidence type="ECO:0000313" key="2">
    <source>
        <dbReference type="Proteomes" id="UP001500843"/>
    </source>
</evidence>
<evidence type="ECO:0000313" key="1">
    <source>
        <dbReference type="EMBL" id="GAA4710738.1"/>
    </source>
</evidence>
<organism evidence="1 2">
    <name type="scientific">Promicromonospora umidemergens</name>
    <dbReference type="NCBI Taxonomy" id="629679"/>
    <lineage>
        <taxon>Bacteria</taxon>
        <taxon>Bacillati</taxon>
        <taxon>Actinomycetota</taxon>
        <taxon>Actinomycetes</taxon>
        <taxon>Micrococcales</taxon>
        <taxon>Promicromonosporaceae</taxon>
        <taxon>Promicromonospora</taxon>
    </lineage>
</organism>
<accession>A0ABP8XNS5</accession>
<reference evidence="2" key="1">
    <citation type="journal article" date="2019" name="Int. J. Syst. Evol. Microbiol.">
        <title>The Global Catalogue of Microorganisms (GCM) 10K type strain sequencing project: providing services to taxonomists for standard genome sequencing and annotation.</title>
        <authorList>
            <consortium name="The Broad Institute Genomics Platform"/>
            <consortium name="The Broad Institute Genome Sequencing Center for Infectious Disease"/>
            <person name="Wu L."/>
            <person name="Ma J."/>
        </authorList>
    </citation>
    <scope>NUCLEOTIDE SEQUENCE [LARGE SCALE GENOMIC DNA]</scope>
    <source>
        <strain evidence="2">JCM 17975</strain>
    </source>
</reference>